<organism evidence="7 8">
    <name type="scientific">Camelimonas abortus</name>
    <dbReference type="NCBI Taxonomy" id="1017184"/>
    <lineage>
        <taxon>Bacteria</taxon>
        <taxon>Pseudomonadati</taxon>
        <taxon>Pseudomonadota</taxon>
        <taxon>Alphaproteobacteria</taxon>
        <taxon>Hyphomicrobiales</taxon>
        <taxon>Chelatococcaceae</taxon>
        <taxon>Camelimonas</taxon>
    </lineage>
</organism>
<evidence type="ECO:0000256" key="5">
    <source>
        <dbReference type="SAM" id="MobiDB-lite"/>
    </source>
</evidence>
<keyword evidence="4 6" id="KW-0472">Membrane</keyword>
<keyword evidence="2 6" id="KW-0812">Transmembrane</keyword>
<dbReference type="Pfam" id="PF04228">
    <property type="entry name" value="Zn_peptidase"/>
    <property type="match status" value="1"/>
</dbReference>
<dbReference type="Proteomes" id="UP001595536">
    <property type="component" value="Unassembled WGS sequence"/>
</dbReference>
<sequence length="299" mass="32317">MRWDDFRVSTNVDDRRGQGPTGGGMLPGGRGGLGLGAIVALGLLGWALGIDPRLLITGAEILSGGAPYGQQAPAPRQDRPSGPPQDQTGRFAAAILGNTEDVWKAELPRQAGVRYQEPRMVLFSGATRSGCGMAQSAMGPFYCPLDRTVYIDLSFFQEMRRRFGVDGDFAYAYVLAHEVGHHVQNLLGVLEQAESAKRGRARAEANAISVRVELMADCLAGVWAYNSDQRYNSLEEGDVEKAMKAASAIGDDRLQKQAQGYAVPDSFTHGTSAQRVRWFMTGLKSGRVAACDTFSQKDL</sequence>
<dbReference type="PANTHER" id="PTHR30168">
    <property type="entry name" value="PUTATIVE MEMBRANE PROTEIN YPFJ"/>
    <property type="match status" value="1"/>
</dbReference>
<keyword evidence="8" id="KW-1185">Reference proteome</keyword>
<evidence type="ECO:0000256" key="6">
    <source>
        <dbReference type="SAM" id="Phobius"/>
    </source>
</evidence>
<dbReference type="EMBL" id="JBHRUV010000100">
    <property type="protein sequence ID" value="MFC3267305.1"/>
    <property type="molecule type" value="Genomic_DNA"/>
</dbReference>
<accession>A0ABV7LI07</accession>
<reference evidence="8" key="1">
    <citation type="journal article" date="2019" name="Int. J. Syst. Evol. Microbiol.">
        <title>The Global Catalogue of Microorganisms (GCM) 10K type strain sequencing project: providing services to taxonomists for standard genome sequencing and annotation.</title>
        <authorList>
            <consortium name="The Broad Institute Genomics Platform"/>
            <consortium name="The Broad Institute Genome Sequencing Center for Infectious Disease"/>
            <person name="Wu L."/>
            <person name="Ma J."/>
        </authorList>
    </citation>
    <scope>NUCLEOTIDE SEQUENCE [LARGE SCALE GENOMIC DNA]</scope>
    <source>
        <strain evidence="8">CCM 7941</strain>
    </source>
</reference>
<evidence type="ECO:0000313" key="8">
    <source>
        <dbReference type="Proteomes" id="UP001595536"/>
    </source>
</evidence>
<dbReference type="InterPro" id="IPR007343">
    <property type="entry name" value="Uncharacterised_pept_Zn_put"/>
</dbReference>
<feature type="compositionally biased region" description="Gly residues" evidence="5">
    <location>
        <begin position="19"/>
        <end position="28"/>
    </location>
</feature>
<dbReference type="PANTHER" id="PTHR30168:SF0">
    <property type="entry name" value="INNER MEMBRANE PROTEIN"/>
    <property type="match status" value="1"/>
</dbReference>
<feature type="compositionally biased region" description="Basic and acidic residues" evidence="5">
    <location>
        <begin position="1"/>
        <end position="17"/>
    </location>
</feature>
<evidence type="ECO:0000256" key="3">
    <source>
        <dbReference type="ARBA" id="ARBA00022989"/>
    </source>
</evidence>
<keyword evidence="3 6" id="KW-1133">Transmembrane helix</keyword>
<gene>
    <name evidence="7" type="ORF">ACFOEX_13230</name>
</gene>
<feature type="region of interest" description="Disordered" evidence="5">
    <location>
        <begin position="1"/>
        <end position="28"/>
    </location>
</feature>
<evidence type="ECO:0000313" key="7">
    <source>
        <dbReference type="EMBL" id="MFC3267305.1"/>
    </source>
</evidence>
<proteinExistence type="predicted"/>
<comment type="caution">
    <text evidence="7">The sequence shown here is derived from an EMBL/GenBank/DDBJ whole genome shotgun (WGS) entry which is preliminary data.</text>
</comment>
<evidence type="ECO:0000256" key="1">
    <source>
        <dbReference type="ARBA" id="ARBA00004167"/>
    </source>
</evidence>
<evidence type="ECO:0000256" key="2">
    <source>
        <dbReference type="ARBA" id="ARBA00022692"/>
    </source>
</evidence>
<feature type="transmembrane region" description="Helical" evidence="6">
    <location>
        <begin position="31"/>
        <end position="50"/>
    </location>
</feature>
<dbReference type="RefSeq" id="WP_376830990.1">
    <property type="nucleotide sequence ID" value="NZ_JBHLWR010000006.1"/>
</dbReference>
<comment type="subcellular location">
    <subcellularLocation>
        <location evidence="1">Membrane</location>
        <topology evidence="1">Single-pass membrane protein</topology>
    </subcellularLocation>
</comment>
<feature type="region of interest" description="Disordered" evidence="5">
    <location>
        <begin position="67"/>
        <end position="89"/>
    </location>
</feature>
<protein>
    <submittedName>
        <fullName evidence="7">Neutral zinc metallopeptidase</fullName>
    </submittedName>
</protein>
<name>A0ABV7LI07_9HYPH</name>
<evidence type="ECO:0000256" key="4">
    <source>
        <dbReference type="ARBA" id="ARBA00023136"/>
    </source>
</evidence>